<dbReference type="EMBL" id="WHOB01000048">
    <property type="protein sequence ID" value="NOU80470.1"/>
    <property type="molecule type" value="Genomic_DNA"/>
</dbReference>
<evidence type="ECO:0000256" key="2">
    <source>
        <dbReference type="ARBA" id="ARBA00023315"/>
    </source>
</evidence>
<dbReference type="PROSITE" id="PS51186">
    <property type="entry name" value="GNAT"/>
    <property type="match status" value="1"/>
</dbReference>
<name>A0ABX1YHH7_9BACL</name>
<dbReference type="PANTHER" id="PTHR43420">
    <property type="entry name" value="ACETYLTRANSFERASE"/>
    <property type="match status" value="1"/>
</dbReference>
<accession>A0ABX1YHH7</accession>
<feature type="domain" description="N-acetyltransferase" evidence="3">
    <location>
        <begin position="1"/>
        <end position="164"/>
    </location>
</feature>
<protein>
    <submittedName>
        <fullName evidence="4">GNAT family N-acetyltransferase</fullName>
    </submittedName>
</protein>
<evidence type="ECO:0000259" key="3">
    <source>
        <dbReference type="PROSITE" id="PS51186"/>
    </source>
</evidence>
<dbReference type="Pfam" id="PF00583">
    <property type="entry name" value="Acetyltransf_1"/>
    <property type="match status" value="1"/>
</dbReference>
<evidence type="ECO:0000256" key="1">
    <source>
        <dbReference type="ARBA" id="ARBA00022679"/>
    </source>
</evidence>
<dbReference type="InterPro" id="IPR016181">
    <property type="entry name" value="Acyl_CoA_acyltransferase"/>
</dbReference>
<organism evidence="4 5">
    <name type="scientific">Paenibacillus phytohabitans</name>
    <dbReference type="NCBI Taxonomy" id="2654978"/>
    <lineage>
        <taxon>Bacteria</taxon>
        <taxon>Bacillati</taxon>
        <taxon>Bacillota</taxon>
        <taxon>Bacilli</taxon>
        <taxon>Bacillales</taxon>
        <taxon>Paenibacillaceae</taxon>
        <taxon>Paenibacillus</taxon>
    </lineage>
</organism>
<reference evidence="4 5" key="1">
    <citation type="submission" date="2019-10" db="EMBL/GenBank/DDBJ databases">
        <title>Description of Paenibacillus terricola sp. nov.</title>
        <authorList>
            <person name="Carlier A."/>
            <person name="Qi S."/>
        </authorList>
    </citation>
    <scope>NUCLEOTIDE SEQUENCE [LARGE SCALE GENOMIC DNA]</scope>
    <source>
        <strain evidence="4 5">LMG 31459</strain>
    </source>
</reference>
<keyword evidence="1" id="KW-0808">Transferase</keyword>
<dbReference type="InterPro" id="IPR000182">
    <property type="entry name" value="GNAT_dom"/>
</dbReference>
<dbReference type="SUPFAM" id="SSF55729">
    <property type="entry name" value="Acyl-CoA N-acyltransferases (Nat)"/>
    <property type="match status" value="1"/>
</dbReference>
<keyword evidence="2" id="KW-0012">Acyltransferase</keyword>
<keyword evidence="5" id="KW-1185">Reference proteome</keyword>
<gene>
    <name evidence="4" type="ORF">GC101_16505</name>
</gene>
<dbReference type="CDD" id="cd04301">
    <property type="entry name" value="NAT_SF"/>
    <property type="match status" value="1"/>
</dbReference>
<dbReference type="Proteomes" id="UP000596857">
    <property type="component" value="Unassembled WGS sequence"/>
</dbReference>
<sequence length="187" mass="21073">MEPDGLAWFFEQLLGYTAEGPYTKRVVALQGETVVGTLSLKWHKNSVSITGKAAESAKLSVWKQISGIGTRNTLLLLATLYGLNYDPLPGECYIADLAVHPEHQGTGVGRLLVRWAHQFMEKHPLLLGLSLHVSEHNRAAKRLYERLGFSTQAEEYSLLSKFLSGEVKWEYMICRQYGGSYEQENRN</sequence>
<comment type="caution">
    <text evidence="4">The sequence shown here is derived from an EMBL/GenBank/DDBJ whole genome shotgun (WGS) entry which is preliminary data.</text>
</comment>
<evidence type="ECO:0000313" key="5">
    <source>
        <dbReference type="Proteomes" id="UP000596857"/>
    </source>
</evidence>
<dbReference type="Gene3D" id="3.40.630.30">
    <property type="match status" value="1"/>
</dbReference>
<dbReference type="InterPro" id="IPR050680">
    <property type="entry name" value="YpeA/RimI_acetyltransf"/>
</dbReference>
<proteinExistence type="predicted"/>
<evidence type="ECO:0000313" key="4">
    <source>
        <dbReference type="EMBL" id="NOU80470.1"/>
    </source>
</evidence>